<dbReference type="RefSeq" id="WP_117628453.1">
    <property type="nucleotide sequence ID" value="NZ_QRHZ01000003.1"/>
</dbReference>
<evidence type="ECO:0000313" key="1">
    <source>
        <dbReference type="EMBL" id="RGV64655.1"/>
    </source>
</evidence>
<evidence type="ECO:0000313" key="3">
    <source>
        <dbReference type="Proteomes" id="UP000265828"/>
    </source>
</evidence>
<reference evidence="3 4" key="1">
    <citation type="submission" date="2018-08" db="EMBL/GenBank/DDBJ databases">
        <title>A genome reference for cultivated species of the human gut microbiota.</title>
        <authorList>
            <person name="Zou Y."/>
            <person name="Xue W."/>
            <person name="Luo G."/>
        </authorList>
    </citation>
    <scope>NUCLEOTIDE SEQUENCE [LARGE SCALE GENOMIC DNA]</scope>
    <source>
        <strain evidence="1 3">AF14-23</strain>
        <strain evidence="2 4">AM22-9LB</strain>
    </source>
</reference>
<dbReference type="Pfam" id="PF14203">
    <property type="entry name" value="TTRAP"/>
    <property type="match status" value="1"/>
</dbReference>
<dbReference type="Proteomes" id="UP000284220">
    <property type="component" value="Unassembled WGS sequence"/>
</dbReference>
<proteinExistence type="predicted"/>
<dbReference type="EMBL" id="QRZI01000004">
    <property type="protein sequence ID" value="RGV64655.1"/>
    <property type="molecule type" value="Genomic_DNA"/>
</dbReference>
<evidence type="ECO:0008006" key="5">
    <source>
        <dbReference type="Google" id="ProtNLM"/>
    </source>
</evidence>
<gene>
    <name evidence="2" type="ORF">DW272_07850</name>
    <name evidence="1" type="ORF">DWW07_07410</name>
</gene>
<accession>A0A395XBS3</accession>
<organism evidence="1 3">
    <name type="scientific">Blautia obeum</name>
    <dbReference type="NCBI Taxonomy" id="40520"/>
    <lineage>
        <taxon>Bacteria</taxon>
        <taxon>Bacillati</taxon>
        <taxon>Bacillota</taxon>
        <taxon>Clostridia</taxon>
        <taxon>Lachnospirales</taxon>
        <taxon>Lachnospiraceae</taxon>
        <taxon>Blautia</taxon>
    </lineage>
</organism>
<dbReference type="InterPro" id="IPR025468">
    <property type="entry name" value="TTRAP"/>
</dbReference>
<sequence>MMNLAMNFDTDESLVTAMFDKGNRNDTMEAIDNIIPFLKGDADMIGLVCNTIRKLFCMSDEGYEIFLMDLEDYKVDLEDNYKK</sequence>
<comment type="caution">
    <text evidence="1">The sequence shown here is derived from an EMBL/GenBank/DDBJ whole genome shotgun (WGS) entry which is preliminary data.</text>
</comment>
<dbReference type="Proteomes" id="UP000265828">
    <property type="component" value="Unassembled WGS sequence"/>
</dbReference>
<protein>
    <recommendedName>
        <fullName evidence="5">Tranposon-transfer assisting protein</fullName>
    </recommendedName>
</protein>
<name>A0A395XBS3_9FIRM</name>
<dbReference type="EMBL" id="QRHZ01000003">
    <property type="protein sequence ID" value="RHG17924.1"/>
    <property type="molecule type" value="Genomic_DNA"/>
</dbReference>
<dbReference type="InterPro" id="IPR041965">
    <property type="entry name" value="TTRAP_sf"/>
</dbReference>
<evidence type="ECO:0000313" key="2">
    <source>
        <dbReference type="EMBL" id="RHG17924.1"/>
    </source>
</evidence>
<dbReference type="AlphaFoldDB" id="A0A395XBS3"/>
<evidence type="ECO:0000313" key="4">
    <source>
        <dbReference type="Proteomes" id="UP000284220"/>
    </source>
</evidence>
<dbReference type="Gene3D" id="1.10.10.1850">
    <property type="entry name" value="Sporulation protein-like"/>
    <property type="match status" value="1"/>
</dbReference>